<sequence length="76" mass="8119">MSPEIKPSCPECGDPVVPVPPVNWITPGPTPAWTHRSDGTALCPVVTPAGYRPAEPVTHLNSPDLVLIIRGREATR</sequence>
<reference evidence="1" key="2">
    <citation type="submission" date="2023-01" db="EMBL/GenBank/DDBJ databases">
        <authorList>
            <person name="Sun Q."/>
            <person name="Evtushenko L."/>
        </authorList>
    </citation>
    <scope>NUCLEOTIDE SEQUENCE</scope>
    <source>
        <strain evidence="1">VKM Ac-1069</strain>
    </source>
</reference>
<proteinExistence type="predicted"/>
<comment type="caution">
    <text evidence="1">The sequence shown here is derived from an EMBL/GenBank/DDBJ whole genome shotgun (WGS) entry which is preliminary data.</text>
</comment>
<evidence type="ECO:0000313" key="2">
    <source>
        <dbReference type="Proteomes" id="UP001143463"/>
    </source>
</evidence>
<evidence type="ECO:0000313" key="1">
    <source>
        <dbReference type="EMBL" id="GLL10650.1"/>
    </source>
</evidence>
<dbReference type="Proteomes" id="UP001143463">
    <property type="component" value="Unassembled WGS sequence"/>
</dbReference>
<keyword evidence="2" id="KW-1185">Reference proteome</keyword>
<dbReference type="EMBL" id="BSFQ01000005">
    <property type="protein sequence ID" value="GLL10650.1"/>
    <property type="molecule type" value="Genomic_DNA"/>
</dbReference>
<protein>
    <submittedName>
        <fullName evidence="1">Uncharacterized protein</fullName>
    </submittedName>
</protein>
<dbReference type="AlphaFoldDB" id="A0A9W6L0P7"/>
<organism evidence="1 2">
    <name type="scientific">Pseudonocardia halophobica</name>
    <dbReference type="NCBI Taxonomy" id="29401"/>
    <lineage>
        <taxon>Bacteria</taxon>
        <taxon>Bacillati</taxon>
        <taxon>Actinomycetota</taxon>
        <taxon>Actinomycetes</taxon>
        <taxon>Pseudonocardiales</taxon>
        <taxon>Pseudonocardiaceae</taxon>
        <taxon>Pseudonocardia</taxon>
    </lineage>
</organism>
<gene>
    <name evidence="1" type="ORF">GCM10017577_17900</name>
</gene>
<name>A0A9W6L0P7_9PSEU</name>
<accession>A0A9W6L0P7</accession>
<reference evidence="1" key="1">
    <citation type="journal article" date="2014" name="Int. J. Syst. Evol. Microbiol.">
        <title>Complete genome sequence of Corynebacterium casei LMG S-19264T (=DSM 44701T), isolated from a smear-ripened cheese.</title>
        <authorList>
            <consortium name="US DOE Joint Genome Institute (JGI-PGF)"/>
            <person name="Walter F."/>
            <person name="Albersmeier A."/>
            <person name="Kalinowski J."/>
            <person name="Ruckert C."/>
        </authorList>
    </citation>
    <scope>NUCLEOTIDE SEQUENCE</scope>
    <source>
        <strain evidence="1">VKM Ac-1069</strain>
    </source>
</reference>